<keyword evidence="4" id="KW-0808">Transferase</keyword>
<dbReference type="PANTHER" id="PTHR45888:SF6">
    <property type="entry name" value="HL01030P-RELATED"/>
    <property type="match status" value="1"/>
</dbReference>
<dbReference type="InterPro" id="IPR046341">
    <property type="entry name" value="SET_dom_sf"/>
</dbReference>
<evidence type="ECO:0000256" key="10">
    <source>
        <dbReference type="ARBA" id="ARBA00022853"/>
    </source>
</evidence>
<keyword evidence="5" id="KW-0949">S-adenosyl-L-methionine</keyword>
<dbReference type="PROSITE" id="PS50868">
    <property type="entry name" value="POST_SET"/>
    <property type="match status" value="1"/>
</dbReference>
<evidence type="ECO:0000256" key="12">
    <source>
        <dbReference type="ARBA" id="ARBA00023163"/>
    </source>
</evidence>
<evidence type="ECO:0000256" key="14">
    <source>
        <dbReference type="SAM" id="MobiDB-lite"/>
    </source>
</evidence>
<comment type="subcellular location">
    <subcellularLocation>
        <location evidence="1">Nucleus</location>
    </subcellularLocation>
</comment>
<dbReference type="InterPro" id="IPR003889">
    <property type="entry name" value="FYrich_C"/>
</dbReference>
<reference evidence="20" key="1">
    <citation type="submission" date="2017-02" db="UniProtKB">
        <authorList>
            <consortium name="WormBaseParasite"/>
        </authorList>
    </citation>
    <scope>IDENTIFICATION</scope>
</reference>
<dbReference type="PROSITE" id="PS50280">
    <property type="entry name" value="SET"/>
    <property type="match status" value="1"/>
</dbReference>
<dbReference type="Pfam" id="PF13832">
    <property type="entry name" value="zf-HC5HC2H_2"/>
    <property type="match status" value="1"/>
</dbReference>
<keyword evidence="10" id="KW-0156">Chromatin regulator</keyword>
<dbReference type="Gene3D" id="3.30.40.10">
    <property type="entry name" value="Zinc/RING finger domain, C3HC4 (zinc finger)"/>
    <property type="match status" value="1"/>
</dbReference>
<feature type="compositionally biased region" description="Polar residues" evidence="14">
    <location>
        <begin position="58"/>
        <end position="92"/>
    </location>
</feature>
<accession>A0A0R3U114</accession>
<evidence type="ECO:0000256" key="8">
    <source>
        <dbReference type="ARBA" id="ARBA00022771"/>
    </source>
</evidence>
<keyword evidence="13" id="KW-0539">Nucleus</keyword>
<evidence type="ECO:0000256" key="2">
    <source>
        <dbReference type="ARBA" id="ARBA00022553"/>
    </source>
</evidence>
<dbReference type="Gene3D" id="3.30.160.360">
    <property type="match status" value="1"/>
</dbReference>
<dbReference type="PANTHER" id="PTHR45888">
    <property type="entry name" value="HL01030P-RELATED"/>
    <property type="match status" value="1"/>
</dbReference>
<evidence type="ECO:0000256" key="1">
    <source>
        <dbReference type="ARBA" id="ARBA00004123"/>
    </source>
</evidence>
<keyword evidence="3" id="KW-0489">Methyltransferase</keyword>
<dbReference type="WBParaSite" id="MCU_000658-RA">
    <property type="protein sequence ID" value="MCU_000658-RA"/>
    <property type="gene ID" value="MCU_000658"/>
</dbReference>
<evidence type="ECO:0000256" key="13">
    <source>
        <dbReference type="ARBA" id="ARBA00023242"/>
    </source>
</evidence>
<dbReference type="Pfam" id="PF05964">
    <property type="entry name" value="FYRN"/>
    <property type="match status" value="1"/>
</dbReference>
<dbReference type="SMART" id="SM00542">
    <property type="entry name" value="FYRC"/>
    <property type="match status" value="1"/>
</dbReference>
<dbReference type="GO" id="GO:0042800">
    <property type="term" value="F:histone H3K4 methyltransferase activity"/>
    <property type="evidence" value="ECO:0007669"/>
    <property type="project" value="TreeGrafter"/>
</dbReference>
<feature type="domain" description="PHD-type" evidence="17">
    <location>
        <begin position="810"/>
        <end position="918"/>
    </location>
</feature>
<gene>
    <name evidence="18" type="ORF">MCOS_LOCUS14</name>
</gene>
<dbReference type="SMART" id="SM00508">
    <property type="entry name" value="PostSET"/>
    <property type="match status" value="1"/>
</dbReference>
<dbReference type="InterPro" id="IPR013083">
    <property type="entry name" value="Znf_RING/FYVE/PHD"/>
</dbReference>
<evidence type="ECO:0000259" key="16">
    <source>
        <dbReference type="PROSITE" id="PS50868"/>
    </source>
</evidence>
<protein>
    <submittedName>
        <fullName evidence="20 21">Histone-lysine N-methyltransferase</fullName>
    </submittedName>
</protein>
<proteinExistence type="predicted"/>
<dbReference type="GO" id="GO:0003713">
    <property type="term" value="F:transcription coactivator activity"/>
    <property type="evidence" value="ECO:0007669"/>
    <property type="project" value="TreeGrafter"/>
</dbReference>
<dbReference type="PROSITE" id="PS51543">
    <property type="entry name" value="FYRC"/>
    <property type="match status" value="1"/>
</dbReference>
<dbReference type="WBParaSite" id="MCU_000658-RB">
    <property type="protein sequence ID" value="MCU_000658-RB"/>
    <property type="gene ID" value="MCU_000658"/>
</dbReference>
<evidence type="ECO:0000313" key="19">
    <source>
        <dbReference type="Proteomes" id="UP000267029"/>
    </source>
</evidence>
<evidence type="ECO:0000313" key="21">
    <source>
        <dbReference type="WBParaSite" id="MCU_000658-RA"/>
    </source>
</evidence>
<keyword evidence="7" id="KW-0677">Repeat</keyword>
<dbReference type="GO" id="GO:0044666">
    <property type="term" value="C:MLL3/4 complex"/>
    <property type="evidence" value="ECO:0007669"/>
    <property type="project" value="TreeGrafter"/>
</dbReference>
<evidence type="ECO:0000256" key="9">
    <source>
        <dbReference type="ARBA" id="ARBA00022833"/>
    </source>
</evidence>
<dbReference type="SMART" id="SM00317">
    <property type="entry name" value="SET"/>
    <property type="match status" value="1"/>
</dbReference>
<dbReference type="InterPro" id="IPR003888">
    <property type="entry name" value="FYrich_N"/>
</dbReference>
<feature type="domain" description="Post-SET" evidence="16">
    <location>
        <begin position="1355"/>
        <end position="1371"/>
    </location>
</feature>
<evidence type="ECO:0000313" key="18">
    <source>
        <dbReference type="EMBL" id="VDD74011.1"/>
    </source>
</evidence>
<dbReference type="SMART" id="SM00541">
    <property type="entry name" value="FYRN"/>
    <property type="match status" value="1"/>
</dbReference>
<keyword evidence="2" id="KW-0597">Phosphoprotein</keyword>
<dbReference type="STRING" id="53468.A0A0R3U114"/>
<dbReference type="OrthoDB" id="308383at2759"/>
<organism evidence="20">
    <name type="scientific">Mesocestoides corti</name>
    <name type="common">Flatworm</name>
    <dbReference type="NCBI Taxonomy" id="53468"/>
    <lineage>
        <taxon>Eukaryota</taxon>
        <taxon>Metazoa</taxon>
        <taxon>Spiralia</taxon>
        <taxon>Lophotrochozoa</taxon>
        <taxon>Platyhelminthes</taxon>
        <taxon>Cestoda</taxon>
        <taxon>Eucestoda</taxon>
        <taxon>Cyclophyllidea</taxon>
        <taxon>Mesocestoididae</taxon>
        <taxon>Mesocestoides</taxon>
    </lineage>
</organism>
<feature type="region of interest" description="Disordered" evidence="14">
    <location>
        <begin position="39"/>
        <end position="108"/>
    </location>
</feature>
<keyword evidence="12" id="KW-0804">Transcription</keyword>
<dbReference type="WBParaSite" id="MCOS_0000001301-mRNA-1">
    <property type="protein sequence ID" value="MCOS_0000001301-mRNA-1"/>
    <property type="gene ID" value="MCOS_0000001301"/>
</dbReference>
<evidence type="ECO:0000256" key="11">
    <source>
        <dbReference type="ARBA" id="ARBA00023015"/>
    </source>
</evidence>
<keyword evidence="9" id="KW-0862">Zinc</keyword>
<dbReference type="InterPro" id="IPR003616">
    <property type="entry name" value="Post-SET_dom"/>
</dbReference>
<dbReference type="InterPro" id="IPR034732">
    <property type="entry name" value="EPHD"/>
</dbReference>
<dbReference type="GO" id="GO:0032259">
    <property type="term" value="P:methylation"/>
    <property type="evidence" value="ECO:0007669"/>
    <property type="project" value="UniProtKB-KW"/>
</dbReference>
<dbReference type="Pfam" id="PF00856">
    <property type="entry name" value="SET"/>
    <property type="match status" value="1"/>
</dbReference>
<dbReference type="CDD" id="cd19171">
    <property type="entry name" value="SET_KMT2C_2D"/>
    <property type="match status" value="1"/>
</dbReference>
<evidence type="ECO:0000256" key="3">
    <source>
        <dbReference type="ARBA" id="ARBA00022603"/>
    </source>
</evidence>
<evidence type="ECO:0000256" key="5">
    <source>
        <dbReference type="ARBA" id="ARBA00022691"/>
    </source>
</evidence>
<keyword evidence="6" id="KW-0479">Metal-binding</keyword>
<feature type="domain" description="SET" evidence="15">
    <location>
        <begin position="1230"/>
        <end position="1346"/>
    </location>
</feature>
<dbReference type="InterPro" id="IPR001214">
    <property type="entry name" value="SET_dom"/>
</dbReference>
<dbReference type="SUPFAM" id="SSF82199">
    <property type="entry name" value="SET domain"/>
    <property type="match status" value="1"/>
</dbReference>
<reference evidence="18 19" key="2">
    <citation type="submission" date="2018-10" db="EMBL/GenBank/DDBJ databases">
        <authorList>
            <consortium name="Pathogen Informatics"/>
        </authorList>
    </citation>
    <scope>NUCLEOTIDE SEQUENCE [LARGE SCALE GENOMIC DNA]</scope>
</reference>
<dbReference type="Proteomes" id="UP000267029">
    <property type="component" value="Unassembled WGS sequence"/>
</dbReference>
<dbReference type="PROSITE" id="PS51542">
    <property type="entry name" value="FYRN"/>
    <property type="match status" value="1"/>
</dbReference>
<dbReference type="Gene3D" id="2.170.270.10">
    <property type="entry name" value="SET domain"/>
    <property type="match status" value="1"/>
</dbReference>
<dbReference type="Pfam" id="PF05965">
    <property type="entry name" value="FYRC"/>
    <property type="match status" value="1"/>
</dbReference>
<evidence type="ECO:0000259" key="17">
    <source>
        <dbReference type="PROSITE" id="PS51805"/>
    </source>
</evidence>
<evidence type="ECO:0000313" key="20">
    <source>
        <dbReference type="WBParaSite" id="MCOS_0000001301-mRNA-1"/>
    </source>
</evidence>
<sequence>MSVDHRDALPWPQKDNFDKEDYPLAARAFVGNQHTDINCKVDSRTGSWDGTTPIKDFSPSSTEPTSMLSDKSSSRGTIETKNSESTCFSTDTGDTEHQISEGSLSPPSYFNNEGSNLISYSLPNASHEVSRFNIEHQAPTLSDAVMPPWPTPQMSSKERFSSGWSEFSSNFNEATLSPTSRSHLSRHGYHSTCYENFAPSRLSVSNAERTLYHHMHLQYESYSGPNCHHSYLRKVPTHFPMNDPRFQKKPDPCVGEAFCPSAPQKVFNCQSNRPPNPFFWRSNNRPSSLAVSLHESIEARRRFAAQPHVYPHVPMNRRLPEVFGQEFYHRIQDRVRHPQCSRQDPYDQLYNMSPGYNELLNFYPDHSISRIPKSSCSPSTDPRTSSRFIPTYPWVSDMQRYLSHSKPFRPVLENLKKRNTSSFRGSKRKRAPCLNEEKCPPKSSVVETYDPLTLGRLLSLNVSQCVSSPDLEIPVDLYPPEPALKKRKLPCHEVPSASEFVTSEWNLDSRLTPRCGLKYTSLPFILRVPDVVNSENFSSFLKNDKKNQIDLSNNFLSKAFASAIARLNESRLQTAPPSPTTPNSAPDPLYLFTPKRTVSVTSECLLVSPKRRRITDVELSELQKRHRNGGPGLFDCSDTREIYSEKRMCLETFKPLSECYVCQHCGMQVLFCSGPIPESGNSSSVVFCSETCKSKYSSAVKQRRPSLNTIPNALFSDPVISQIPVLIHSPPSKLCKNWSKASSITKYKSRPQRELLPAITTKRWQGPRWTVFSSKSLTSVSRADMTTFAAVPKWLKPEIGGNQCFPLRDTRTCELCKQVGDANESIEGRLLNYTCDRWIHVNCILWCYEAYETLDGCLMNVSQALEKASLQTCTHCHASGAGLPCFAIGCPFVYHVHCAYRIGCSFHEDRSMFCPMHLNQAPRVGRLETLNVSRRVYLARDEYSLVEDVIGTQCLATTDHPHSFRVGTLILNSIGQLLPEHLESGRFHNSSFIYPVGFSTTRIYWSYRRPGRRCRYTCTITDSCHANHDGSSHSFIDDFPSAHPSPVFTVTASERGFPDDHFRSGNCNLAWQHVLTTVRDSRKQARMTSLSLFPVELQGEDLFGLCEPHIVRAIESLPGVEHLREYVFKFGKMQLITKMPIMINPTGCARSEPKLRTYVRSRNREPEGCQVVSAQHQTPVGSPHLGFLRPLNQIPRTCSPSPLTAPTGKQSSPIMSKYQQYRRLRFEWKNNVLLARSKIQGLGLFAARDIDKHEFIIEYLGQMIRNEVGNRRERLYESQNRGIYMFRADDECIVDATMYGGLARYINHSCEPNCIAEVFAFEAYKRIIIIAKRFIKKGEELTYDYKFDFEDDKPSRIPCLCGSQFCRKWMN</sequence>
<dbReference type="GO" id="GO:0008270">
    <property type="term" value="F:zinc ion binding"/>
    <property type="evidence" value="ECO:0007669"/>
    <property type="project" value="UniProtKB-KW"/>
</dbReference>
<dbReference type="GO" id="GO:0045944">
    <property type="term" value="P:positive regulation of transcription by RNA polymerase II"/>
    <property type="evidence" value="ECO:0007669"/>
    <property type="project" value="TreeGrafter"/>
</dbReference>
<name>A0A0R3U114_MESCO</name>
<evidence type="ECO:0000256" key="7">
    <source>
        <dbReference type="ARBA" id="ARBA00022737"/>
    </source>
</evidence>
<keyword evidence="19" id="KW-1185">Reference proteome</keyword>
<evidence type="ECO:0000256" key="6">
    <source>
        <dbReference type="ARBA" id="ARBA00022723"/>
    </source>
</evidence>
<evidence type="ECO:0000259" key="15">
    <source>
        <dbReference type="PROSITE" id="PS50280"/>
    </source>
</evidence>
<dbReference type="PROSITE" id="PS51805">
    <property type="entry name" value="EPHD"/>
    <property type="match status" value="1"/>
</dbReference>
<evidence type="ECO:0000256" key="4">
    <source>
        <dbReference type="ARBA" id="ARBA00022679"/>
    </source>
</evidence>
<dbReference type="EMBL" id="UXSR01000001">
    <property type="protein sequence ID" value="VDD74011.1"/>
    <property type="molecule type" value="Genomic_DNA"/>
</dbReference>
<keyword evidence="8" id="KW-0863">Zinc-finger</keyword>
<keyword evidence="11" id="KW-0805">Transcription regulation</keyword>